<dbReference type="InterPro" id="IPR029057">
    <property type="entry name" value="PRTase-like"/>
</dbReference>
<dbReference type="GO" id="GO:0004588">
    <property type="term" value="F:orotate phosphoribosyltransferase activity"/>
    <property type="evidence" value="ECO:0007669"/>
    <property type="project" value="UniProtKB-UniRule"/>
</dbReference>
<dbReference type="InterPro" id="IPR004467">
    <property type="entry name" value="Or_phspho_trans_dom"/>
</dbReference>
<feature type="domain" description="Phosphoribosyltransferase" evidence="7">
    <location>
        <begin position="49"/>
        <end position="158"/>
    </location>
</feature>
<comment type="catalytic activity">
    <reaction evidence="6">
        <text>orotidine 5'-phosphate + diphosphate = orotate + 5-phospho-alpha-D-ribose 1-diphosphate</text>
        <dbReference type="Rhea" id="RHEA:10380"/>
        <dbReference type="ChEBI" id="CHEBI:30839"/>
        <dbReference type="ChEBI" id="CHEBI:33019"/>
        <dbReference type="ChEBI" id="CHEBI:57538"/>
        <dbReference type="ChEBI" id="CHEBI:58017"/>
        <dbReference type="EC" id="2.4.2.10"/>
    </reaction>
</comment>
<dbReference type="RefSeq" id="WP_142529696.1">
    <property type="nucleotide sequence ID" value="NZ_CBCSJO010000009.1"/>
</dbReference>
<feature type="binding site" evidence="6">
    <location>
        <position position="130"/>
    </location>
    <ligand>
        <name>orotate</name>
        <dbReference type="ChEBI" id="CHEBI:30839"/>
    </ligand>
</feature>
<gene>
    <name evidence="6" type="primary">pyrE</name>
    <name evidence="8" type="ORF">SAMN06265348_109291</name>
</gene>
<dbReference type="Pfam" id="PF00156">
    <property type="entry name" value="Pribosyltran"/>
    <property type="match status" value="1"/>
</dbReference>
<dbReference type="AlphaFoldDB" id="A0A521EY14"/>
<evidence type="ECO:0000259" key="7">
    <source>
        <dbReference type="Pfam" id="PF00156"/>
    </source>
</evidence>
<evidence type="ECO:0000313" key="9">
    <source>
        <dbReference type="Proteomes" id="UP000320300"/>
    </source>
</evidence>
<feature type="binding site" evidence="6">
    <location>
        <position position="104"/>
    </location>
    <ligand>
        <name>5-phospho-alpha-D-ribose 1-diphosphate</name>
        <dbReference type="ChEBI" id="CHEBI:58017"/>
        <note>ligand shared between dimeric partners</note>
    </ligand>
</feature>
<dbReference type="OrthoDB" id="9802134at2"/>
<feature type="binding site" evidence="6">
    <location>
        <position position="106"/>
    </location>
    <ligand>
        <name>5-phospho-alpha-D-ribose 1-diphosphate</name>
        <dbReference type="ChEBI" id="CHEBI:58017"/>
        <note>ligand shared between dimeric partners</note>
    </ligand>
</feature>
<protein>
    <recommendedName>
        <fullName evidence="2 6">Orotate phosphoribosyltransferase</fullName>
        <shortName evidence="6">OPRT</shortName>
        <shortName evidence="6">OPRTase</shortName>
        <ecNumber evidence="2 6">2.4.2.10</ecNumber>
    </recommendedName>
</protein>
<comment type="function">
    <text evidence="6">Catalyzes the transfer of a ribosyl phosphate group from 5-phosphoribose 1-diphosphate to orotate, leading to the formation of orotidine monophosphate (OMP).</text>
</comment>
<evidence type="ECO:0000256" key="1">
    <source>
        <dbReference type="ARBA" id="ARBA00004889"/>
    </source>
</evidence>
<comment type="caution">
    <text evidence="6">Lacks conserved residue(s) required for the propagation of feature annotation.</text>
</comment>
<dbReference type="UniPathway" id="UPA00070">
    <property type="reaction ID" value="UER00119"/>
</dbReference>
<dbReference type="GO" id="GO:0000287">
    <property type="term" value="F:magnesium ion binding"/>
    <property type="evidence" value="ECO:0007669"/>
    <property type="project" value="UniProtKB-UniRule"/>
</dbReference>
<dbReference type="InterPro" id="IPR000836">
    <property type="entry name" value="PRTase_dom"/>
</dbReference>
<evidence type="ECO:0000256" key="6">
    <source>
        <dbReference type="HAMAP-Rule" id="MF_01208"/>
    </source>
</evidence>
<keyword evidence="6" id="KW-0460">Magnesium</keyword>
<evidence type="ECO:0000256" key="3">
    <source>
        <dbReference type="ARBA" id="ARBA00022676"/>
    </source>
</evidence>
<feature type="binding site" evidence="6">
    <location>
        <position position="100"/>
    </location>
    <ligand>
        <name>5-phospho-alpha-D-ribose 1-diphosphate</name>
        <dbReference type="ChEBI" id="CHEBI:58017"/>
        <note>ligand shared between dimeric partners</note>
    </ligand>
</feature>
<name>A0A521EY14_9SPHI</name>
<feature type="binding site" description="in other chain" evidence="6">
    <location>
        <begin position="126"/>
        <end position="134"/>
    </location>
    <ligand>
        <name>5-phospho-alpha-D-ribose 1-diphosphate</name>
        <dbReference type="ChEBI" id="CHEBI:58017"/>
        <note>ligand shared between dimeric partners</note>
    </ligand>
</feature>
<dbReference type="GO" id="GO:0044205">
    <property type="term" value="P:'de novo' UMP biosynthetic process"/>
    <property type="evidence" value="ECO:0007669"/>
    <property type="project" value="UniProtKB-UniRule"/>
</dbReference>
<comment type="subunit">
    <text evidence="6">Homodimer.</text>
</comment>
<sequence>MYNKSDIELKVAEFLLQIKAIKLQPNNPFTWASGWKSPIYCDNRVTLSHPSIRTYIRQKLTQLIQEEFGSVDLIAGVATAGIPQGVLVAQELGLPFAYVRAKAKEHGTGSLIEGEIVEGQRVVVVEDLISTGKSSLQAVNALKDAGLSVAGLVSIFTYGFDIAEENFKEAKCRFATLSNYNTLIEYAAENSFIAQSDVDVLNQWRRNPSEWGQNLDKNPA</sequence>
<dbReference type="Proteomes" id="UP000320300">
    <property type="component" value="Unassembled WGS sequence"/>
</dbReference>
<accession>A0A521EY14</accession>
<evidence type="ECO:0000256" key="5">
    <source>
        <dbReference type="ARBA" id="ARBA00022975"/>
    </source>
</evidence>
<evidence type="ECO:0000256" key="2">
    <source>
        <dbReference type="ARBA" id="ARBA00011971"/>
    </source>
</evidence>
<evidence type="ECO:0000256" key="4">
    <source>
        <dbReference type="ARBA" id="ARBA00022679"/>
    </source>
</evidence>
<organism evidence="8 9">
    <name type="scientific">Pedobacter westerhofensis</name>
    <dbReference type="NCBI Taxonomy" id="425512"/>
    <lineage>
        <taxon>Bacteria</taxon>
        <taxon>Pseudomonadati</taxon>
        <taxon>Bacteroidota</taxon>
        <taxon>Sphingobacteriia</taxon>
        <taxon>Sphingobacteriales</taxon>
        <taxon>Sphingobacteriaceae</taxon>
        <taxon>Pedobacter</taxon>
    </lineage>
</organism>
<dbReference type="EC" id="2.4.2.10" evidence="2 6"/>
<dbReference type="PANTHER" id="PTHR19278:SF9">
    <property type="entry name" value="URIDINE 5'-MONOPHOSPHATE SYNTHASE"/>
    <property type="match status" value="1"/>
</dbReference>
<evidence type="ECO:0000313" key="8">
    <source>
        <dbReference type="EMBL" id="SMO88773.1"/>
    </source>
</evidence>
<comment type="similarity">
    <text evidence="6">Belongs to the purine/pyrimidine phosphoribosyltransferase family. PyrE subfamily.</text>
</comment>
<reference evidence="8 9" key="1">
    <citation type="submission" date="2017-05" db="EMBL/GenBank/DDBJ databases">
        <authorList>
            <person name="Varghese N."/>
            <person name="Submissions S."/>
        </authorList>
    </citation>
    <scope>NUCLEOTIDE SEQUENCE [LARGE SCALE GENOMIC DNA]</scope>
    <source>
        <strain evidence="8 9">DSM 19036</strain>
    </source>
</reference>
<keyword evidence="5 6" id="KW-0665">Pyrimidine biosynthesis</keyword>
<dbReference type="NCBIfam" id="TIGR00336">
    <property type="entry name" value="pyrE"/>
    <property type="match status" value="1"/>
</dbReference>
<comment type="pathway">
    <text evidence="1 6">Pyrimidine metabolism; UMP biosynthesis via de novo pathway; UMP from orotate: step 1/2.</text>
</comment>
<proteinExistence type="inferred from homology"/>
<keyword evidence="4 6" id="KW-0808">Transferase</keyword>
<keyword evidence="9" id="KW-1185">Reference proteome</keyword>
<dbReference type="SUPFAM" id="SSF53271">
    <property type="entry name" value="PRTase-like"/>
    <property type="match status" value="1"/>
</dbReference>
<dbReference type="EMBL" id="FXTN01000009">
    <property type="protein sequence ID" value="SMO88773.1"/>
    <property type="molecule type" value="Genomic_DNA"/>
</dbReference>
<dbReference type="PANTHER" id="PTHR19278">
    <property type="entry name" value="OROTATE PHOSPHORIBOSYLTRANSFERASE"/>
    <property type="match status" value="1"/>
</dbReference>
<dbReference type="HAMAP" id="MF_01208">
    <property type="entry name" value="PyrE"/>
    <property type="match status" value="1"/>
</dbReference>
<dbReference type="InterPro" id="IPR023031">
    <property type="entry name" value="OPRT"/>
</dbReference>
<keyword evidence="3 6" id="KW-0328">Glycosyltransferase</keyword>
<dbReference type="GO" id="GO:0019856">
    <property type="term" value="P:pyrimidine nucleobase biosynthetic process"/>
    <property type="evidence" value="ECO:0007669"/>
    <property type="project" value="TreeGrafter"/>
</dbReference>
<comment type="cofactor">
    <cofactor evidence="6">
        <name>Mg(2+)</name>
        <dbReference type="ChEBI" id="CHEBI:18420"/>
    </cofactor>
</comment>
<dbReference type="CDD" id="cd06223">
    <property type="entry name" value="PRTases_typeI"/>
    <property type="match status" value="1"/>
</dbReference>
<dbReference type="Gene3D" id="3.40.50.2020">
    <property type="match status" value="1"/>
</dbReference>